<dbReference type="CDD" id="cd15718">
    <property type="entry name" value="FYVE_WDFY1_like"/>
    <property type="match status" value="1"/>
</dbReference>
<dbReference type="InterPro" id="IPR036322">
    <property type="entry name" value="WD40_repeat_dom_sf"/>
</dbReference>
<dbReference type="PROSITE" id="PS50178">
    <property type="entry name" value="ZF_FYVE"/>
    <property type="match status" value="1"/>
</dbReference>
<feature type="domain" description="FYVE-type" evidence="8">
    <location>
        <begin position="267"/>
        <end position="338"/>
    </location>
</feature>
<dbReference type="InterPro" id="IPR011011">
    <property type="entry name" value="Znf_FYVE_PHD"/>
</dbReference>
<dbReference type="Pfam" id="PF00400">
    <property type="entry name" value="WD40"/>
    <property type="match status" value="1"/>
</dbReference>
<organism evidence="9 10">
    <name type="scientific">Fasciolopsis buskii</name>
    <dbReference type="NCBI Taxonomy" id="27845"/>
    <lineage>
        <taxon>Eukaryota</taxon>
        <taxon>Metazoa</taxon>
        <taxon>Spiralia</taxon>
        <taxon>Lophotrochozoa</taxon>
        <taxon>Platyhelminthes</taxon>
        <taxon>Trematoda</taxon>
        <taxon>Digenea</taxon>
        <taxon>Plagiorchiida</taxon>
        <taxon>Echinostomata</taxon>
        <taxon>Echinostomatoidea</taxon>
        <taxon>Fasciolidae</taxon>
        <taxon>Fasciolopsis</taxon>
    </lineage>
</organism>
<sequence>MAAVIQDPLREARRPELIFKIDGFGCDVHDAIFLPDKDAIVTGTEDRRLYVGLDNGTVVELLLAEDLNHMEHKRDYLSHTARIDGVLYVADMKWILSVSRDRTFAWYSGENGKRLGGHDLEAAGTCLEYDSGSRYVFVGDASGRITLLSLSQNGDQVECRAVRELRGHEQSVTCLSWDSTRSHLFSSSSDHSVILWDIGGAKGAAMELQGHTKEVSSVLWWSGGNVRVAAAATKDQDQYKGLAVSGGLDGLLIFWYMDPSRAETPTWSESDVCQICAAPFFWNVKKMWNIMSVGVRQHHCRRCGKAVCDKCSPFRSTLPALGFERDVRVCNTCWPSITDSDRRSLAILFDARHPVLRVRIEERLNLMLTLGKDRVLKVRIRCFLLLALMRSQNREYVFWTAKGDGRP</sequence>
<dbReference type="PANTHER" id="PTHR46189">
    <property type="entry name" value="LD41958P"/>
    <property type="match status" value="1"/>
</dbReference>
<dbReference type="InterPro" id="IPR017455">
    <property type="entry name" value="Znf_FYVE-rel"/>
</dbReference>
<dbReference type="PANTHER" id="PTHR46189:SF1">
    <property type="entry name" value="LD41958P"/>
    <property type="match status" value="1"/>
</dbReference>
<protein>
    <submittedName>
        <fullName evidence="9">WD repeat and FYVE domain-containing protein 2</fullName>
    </submittedName>
</protein>
<evidence type="ECO:0000256" key="7">
    <source>
        <dbReference type="PROSITE-ProRule" id="PRU00221"/>
    </source>
</evidence>
<evidence type="ECO:0000256" key="2">
    <source>
        <dbReference type="ARBA" id="ARBA00022723"/>
    </source>
</evidence>
<dbReference type="GO" id="GO:0005769">
    <property type="term" value="C:early endosome"/>
    <property type="evidence" value="ECO:0007669"/>
    <property type="project" value="TreeGrafter"/>
</dbReference>
<dbReference type="Proteomes" id="UP000728185">
    <property type="component" value="Unassembled WGS sequence"/>
</dbReference>
<keyword evidence="1 7" id="KW-0853">WD repeat</keyword>
<evidence type="ECO:0000256" key="6">
    <source>
        <dbReference type="PROSITE-ProRule" id="PRU00091"/>
    </source>
</evidence>
<keyword evidence="10" id="KW-1185">Reference proteome</keyword>
<dbReference type="InterPro" id="IPR001680">
    <property type="entry name" value="WD40_rpt"/>
</dbReference>
<dbReference type="PROSITE" id="PS00678">
    <property type="entry name" value="WD_REPEATS_1"/>
    <property type="match status" value="1"/>
</dbReference>
<dbReference type="SUPFAM" id="SSF57903">
    <property type="entry name" value="FYVE/PHD zinc finger"/>
    <property type="match status" value="1"/>
</dbReference>
<dbReference type="AlphaFoldDB" id="A0A8E0RP73"/>
<dbReference type="Pfam" id="PF01363">
    <property type="entry name" value="FYVE"/>
    <property type="match status" value="1"/>
</dbReference>
<keyword evidence="4 6" id="KW-0863">Zinc-finger</keyword>
<dbReference type="Gene3D" id="3.30.40.10">
    <property type="entry name" value="Zinc/RING finger domain, C3HC4 (zinc finger)"/>
    <property type="match status" value="1"/>
</dbReference>
<dbReference type="PROSITE" id="PS50294">
    <property type="entry name" value="WD_REPEATS_REGION"/>
    <property type="match status" value="1"/>
</dbReference>
<comment type="caution">
    <text evidence="9">The sequence shown here is derived from an EMBL/GenBank/DDBJ whole genome shotgun (WGS) entry which is preliminary data.</text>
</comment>
<reference evidence="9" key="1">
    <citation type="submission" date="2019-05" db="EMBL/GenBank/DDBJ databases">
        <title>Annotation for the trematode Fasciolopsis buski.</title>
        <authorList>
            <person name="Choi Y.-J."/>
        </authorList>
    </citation>
    <scope>NUCLEOTIDE SEQUENCE</scope>
    <source>
        <strain evidence="9">HT</strain>
        <tissue evidence="9">Whole worm</tissue>
    </source>
</reference>
<dbReference type="PROSITE" id="PS50082">
    <property type="entry name" value="WD_REPEATS_2"/>
    <property type="match status" value="1"/>
</dbReference>
<evidence type="ECO:0000313" key="10">
    <source>
        <dbReference type="Proteomes" id="UP000728185"/>
    </source>
</evidence>
<evidence type="ECO:0000256" key="1">
    <source>
        <dbReference type="ARBA" id="ARBA00022574"/>
    </source>
</evidence>
<accession>A0A8E0RP73</accession>
<evidence type="ECO:0000256" key="3">
    <source>
        <dbReference type="ARBA" id="ARBA00022737"/>
    </source>
</evidence>
<dbReference type="InterPro" id="IPR019775">
    <property type="entry name" value="WD40_repeat_CS"/>
</dbReference>
<proteinExistence type="predicted"/>
<dbReference type="InterPro" id="IPR000306">
    <property type="entry name" value="Znf_FYVE"/>
</dbReference>
<dbReference type="OrthoDB" id="63070at2759"/>
<keyword evidence="2" id="KW-0479">Metal-binding</keyword>
<evidence type="ECO:0000256" key="5">
    <source>
        <dbReference type="ARBA" id="ARBA00022833"/>
    </source>
</evidence>
<dbReference type="SUPFAM" id="SSF50978">
    <property type="entry name" value="WD40 repeat-like"/>
    <property type="match status" value="1"/>
</dbReference>
<name>A0A8E0RP73_9TREM</name>
<dbReference type="InterPro" id="IPR015943">
    <property type="entry name" value="WD40/YVTN_repeat-like_dom_sf"/>
</dbReference>
<evidence type="ECO:0000259" key="8">
    <source>
        <dbReference type="PROSITE" id="PS50178"/>
    </source>
</evidence>
<dbReference type="SMART" id="SM00320">
    <property type="entry name" value="WD40"/>
    <property type="match status" value="4"/>
</dbReference>
<keyword evidence="3" id="KW-0677">Repeat</keyword>
<dbReference type="InterPro" id="IPR042234">
    <property type="entry name" value="WDFY1/WDFY2"/>
</dbReference>
<dbReference type="EMBL" id="LUCM01007724">
    <property type="protein sequence ID" value="KAA0189444.1"/>
    <property type="molecule type" value="Genomic_DNA"/>
</dbReference>
<gene>
    <name evidence="9" type="ORF">FBUS_10839</name>
</gene>
<dbReference type="SMART" id="SM00064">
    <property type="entry name" value="FYVE"/>
    <property type="match status" value="1"/>
</dbReference>
<dbReference type="Gene3D" id="2.130.10.10">
    <property type="entry name" value="YVTN repeat-like/Quinoprotein amine dehydrogenase"/>
    <property type="match status" value="1"/>
</dbReference>
<evidence type="ECO:0000256" key="4">
    <source>
        <dbReference type="ARBA" id="ARBA00022771"/>
    </source>
</evidence>
<dbReference type="FunFam" id="3.30.40.10:FF:000105">
    <property type="entry name" value="WD repeat and FYVE domain-containing protein 2"/>
    <property type="match status" value="1"/>
</dbReference>
<keyword evidence="5" id="KW-0862">Zinc</keyword>
<dbReference type="InterPro" id="IPR013083">
    <property type="entry name" value="Znf_RING/FYVE/PHD"/>
</dbReference>
<feature type="repeat" description="WD" evidence="7">
    <location>
        <begin position="165"/>
        <end position="198"/>
    </location>
</feature>
<evidence type="ECO:0000313" key="9">
    <source>
        <dbReference type="EMBL" id="KAA0189444.1"/>
    </source>
</evidence>
<dbReference type="GO" id="GO:0008270">
    <property type="term" value="F:zinc ion binding"/>
    <property type="evidence" value="ECO:0007669"/>
    <property type="project" value="UniProtKB-KW"/>
</dbReference>